<dbReference type="EMBL" id="AAEE01000009">
    <property type="protein sequence ID" value="EAK87731.1"/>
    <property type="molecule type" value="Genomic_DNA"/>
</dbReference>
<reference evidence="2 3" key="1">
    <citation type="journal article" date="2004" name="Science">
        <title>Complete genome sequence of the apicomplexan, Cryptosporidium parvum.</title>
        <authorList>
            <person name="Abrahamsen M.S."/>
            <person name="Templeton T.J."/>
            <person name="Enomoto S."/>
            <person name="Abrahante J.E."/>
            <person name="Zhu G."/>
            <person name="Lancto C.A."/>
            <person name="Deng M."/>
            <person name="Liu C."/>
            <person name="Widmer G."/>
            <person name="Tzipori S."/>
            <person name="Buck G.A."/>
            <person name="Xu P."/>
            <person name="Bankier A.T."/>
            <person name="Dear P.H."/>
            <person name="Konfortov B.A."/>
            <person name="Spriggs H.F."/>
            <person name="Iyer L."/>
            <person name="Anantharaman V."/>
            <person name="Aravind L."/>
            <person name="Kapur V."/>
        </authorList>
    </citation>
    <scope>NUCLEOTIDE SEQUENCE [LARGE SCALE GENOMIC DNA]</scope>
    <source>
        <strain evidence="3">Iowa II</strain>
    </source>
</reference>
<dbReference type="Gene3D" id="1.25.10.10">
    <property type="entry name" value="Leucine-rich Repeat Variant"/>
    <property type="match status" value="1"/>
</dbReference>
<dbReference type="GeneID" id="3372662"/>
<name>Q5CQL1_CRYPI</name>
<dbReference type="GO" id="GO:0000159">
    <property type="term" value="C:protein phosphatase type 2A complex"/>
    <property type="evidence" value="ECO:0007669"/>
    <property type="project" value="InterPro"/>
</dbReference>
<dbReference type="OMA" id="IMPRRSC"/>
<dbReference type="InterPro" id="IPR002554">
    <property type="entry name" value="PP2A_B56"/>
</dbReference>
<dbReference type="InParanoid" id="Q5CQL1"/>
<protein>
    <submittedName>
        <fullName evidence="2">Uncharacterized protein</fullName>
    </submittedName>
</protein>
<dbReference type="GO" id="GO:0019888">
    <property type="term" value="F:protein phosphatase regulator activity"/>
    <property type="evidence" value="ECO:0007669"/>
    <property type="project" value="InterPro"/>
</dbReference>
<proteinExistence type="predicted"/>
<feature type="non-terminal residue" evidence="2">
    <location>
        <position position="1"/>
    </location>
</feature>
<dbReference type="Pfam" id="PF01603">
    <property type="entry name" value="B56"/>
    <property type="match status" value="1"/>
</dbReference>
<dbReference type="SUPFAM" id="SSF48371">
    <property type="entry name" value="ARM repeat"/>
    <property type="match status" value="1"/>
</dbReference>
<dbReference type="AlphaFoldDB" id="Q5CQL1"/>
<keyword evidence="3" id="KW-1185">Reference proteome</keyword>
<dbReference type="InterPro" id="IPR011989">
    <property type="entry name" value="ARM-like"/>
</dbReference>
<dbReference type="PANTHER" id="PTHR10257">
    <property type="entry name" value="SERINE/THREONINE PROTEIN PHOSPHATASE 2A PP2A REGULATORY SUBUNIT B"/>
    <property type="match status" value="1"/>
</dbReference>
<evidence type="ECO:0000313" key="2">
    <source>
        <dbReference type="EMBL" id="EAK87731.1"/>
    </source>
</evidence>
<dbReference type="PANTHER" id="PTHR10257:SF3">
    <property type="entry name" value="SERINE_THREONINE-PROTEIN PHOSPHATASE 2A 56 KDA REGULATORY SUBUNIT GAMMA ISOFORM"/>
    <property type="match status" value="1"/>
</dbReference>
<organism evidence="2 3">
    <name type="scientific">Cryptosporidium parvum (strain Iowa II)</name>
    <dbReference type="NCBI Taxonomy" id="353152"/>
    <lineage>
        <taxon>Eukaryota</taxon>
        <taxon>Sar</taxon>
        <taxon>Alveolata</taxon>
        <taxon>Apicomplexa</taxon>
        <taxon>Conoidasida</taxon>
        <taxon>Coccidia</taxon>
        <taxon>Eucoccidiorida</taxon>
        <taxon>Eimeriorina</taxon>
        <taxon>Cryptosporidiidae</taxon>
        <taxon>Cryptosporidium</taxon>
    </lineage>
</organism>
<feature type="region of interest" description="Disordered" evidence="1">
    <location>
        <begin position="15"/>
        <end position="107"/>
    </location>
</feature>
<accession>Q5CQL1</accession>
<dbReference type="FunFam" id="1.25.10.10:FF:000331">
    <property type="entry name" value="Phosphoprotein phosphatase, putative"/>
    <property type="match status" value="1"/>
</dbReference>
<sequence length="691" mass="79038">IFLTNHYRVFQSLRRRVSSSEASNTQNSTDCSTDNCNNSQGTKNKSDSKNTKNISKSSNSCNTSSKPSSDSNSVNDDPSLSKNNEIQSTISSGTDPPSNNDNSSSNLNTFLNVDLSNNIKPKEILNDKYNNSFQSIQINKSDSINGDINISFPPIEFIKNEKFAFLQAYSLDYEDGTNRSSDEDYNDKKESNHEISNKNNDLNNYHSPEESNFLSNTNLLLPIGIVETNHGISLTDDPFSALALLQNMKSPNEILLLIKKKLIACCITFNFTNNTYSNLKEKKRETLLELVEYINNNDHIFQEEIIPDVLLMITSNIFRPFNQCHANLNTGNSFLQSNNASGNSSIQSSNSNNNGSSLNGSVGNSLSDSKDDEQLLEPSWPHLLVIYEFFLRFVISPQFSTKVAKKYIDNTFILKLIDLFQSFDPRERDYLKTILHRIYGKIMPRRSCIRKAMKHIFLRVIIDGEPYNGIAELLEIFVSIVNGFTIPLKEEHKIFLETALIPLHKAKYISSFHQQLIYCLIQYIEKDTKLSVPIIEGVLKYWPITNSSKQILFLNELEELFEITPTNYIEPILIPIFERLASCIQSPHFHVAERVLYLWNNDIIVNLINEYKYEIYPVLIKALSCNGKKLHWNPTVHGLSFVVNKVLSDTDPELFSQIIEQYNDDSANIEIQKKEREEYWKYIIELAESMD</sequence>
<feature type="compositionally biased region" description="Basic and acidic residues" evidence="1">
    <location>
        <begin position="176"/>
        <end position="196"/>
    </location>
</feature>
<dbReference type="Proteomes" id="UP000006726">
    <property type="component" value="Chromosome 4"/>
</dbReference>
<feature type="compositionally biased region" description="Low complexity" evidence="1">
    <location>
        <begin position="51"/>
        <end position="81"/>
    </location>
</feature>
<dbReference type="RefSeq" id="XP_625637.1">
    <property type="nucleotide sequence ID" value="XM_625637.1"/>
</dbReference>
<dbReference type="OrthoDB" id="10264446at2759"/>
<evidence type="ECO:0000313" key="3">
    <source>
        <dbReference type="Proteomes" id="UP000006726"/>
    </source>
</evidence>
<evidence type="ECO:0000256" key="1">
    <source>
        <dbReference type="SAM" id="MobiDB-lite"/>
    </source>
</evidence>
<feature type="compositionally biased region" description="Polar residues" evidence="1">
    <location>
        <begin position="197"/>
        <end position="208"/>
    </location>
</feature>
<feature type="compositionally biased region" description="Low complexity" evidence="1">
    <location>
        <begin position="91"/>
        <end position="107"/>
    </location>
</feature>
<dbReference type="STRING" id="353152.Q5CQL1"/>
<dbReference type="GO" id="GO:0007165">
    <property type="term" value="P:signal transduction"/>
    <property type="evidence" value="ECO:0007669"/>
    <property type="project" value="InterPro"/>
</dbReference>
<feature type="compositionally biased region" description="Low complexity" evidence="1">
    <location>
        <begin position="339"/>
        <end position="367"/>
    </location>
</feature>
<feature type="region of interest" description="Disordered" evidence="1">
    <location>
        <begin position="339"/>
        <end position="370"/>
    </location>
</feature>
<gene>
    <name evidence="2" type="ORF">cgd4_290</name>
</gene>
<comment type="caution">
    <text evidence="2">The sequence shown here is derived from an EMBL/GenBank/DDBJ whole genome shotgun (WGS) entry which is preliminary data.</text>
</comment>
<dbReference type="InterPro" id="IPR016024">
    <property type="entry name" value="ARM-type_fold"/>
</dbReference>
<feature type="compositionally biased region" description="Polar residues" evidence="1">
    <location>
        <begin position="19"/>
        <end position="42"/>
    </location>
</feature>
<feature type="region of interest" description="Disordered" evidence="1">
    <location>
        <begin position="176"/>
        <end position="208"/>
    </location>
</feature>
<dbReference type="KEGG" id="cpv:cgd4_290"/>